<feature type="transmembrane region" description="Helical" evidence="1">
    <location>
        <begin position="166"/>
        <end position="183"/>
    </location>
</feature>
<feature type="transmembrane region" description="Helical" evidence="1">
    <location>
        <begin position="55"/>
        <end position="76"/>
    </location>
</feature>
<accession>A0A7X1KQ77</accession>
<name>A0A7X1KQ77_9SPHN</name>
<gene>
    <name evidence="2" type="ORF">H7F53_10160</name>
</gene>
<keyword evidence="1" id="KW-0472">Membrane</keyword>
<comment type="caution">
    <text evidence="2">The sequence shown here is derived from an EMBL/GenBank/DDBJ whole genome shotgun (WGS) entry which is preliminary data.</text>
</comment>
<evidence type="ECO:0000313" key="3">
    <source>
        <dbReference type="Proteomes" id="UP000551327"/>
    </source>
</evidence>
<protein>
    <recommendedName>
        <fullName evidence="4">Flippase-like domain-containing protein</fullName>
    </recommendedName>
</protein>
<feature type="transmembrane region" description="Helical" evidence="1">
    <location>
        <begin position="275"/>
        <end position="294"/>
    </location>
</feature>
<proteinExistence type="predicted"/>
<feature type="transmembrane region" description="Helical" evidence="1">
    <location>
        <begin position="195"/>
        <end position="220"/>
    </location>
</feature>
<keyword evidence="1" id="KW-1133">Transmembrane helix</keyword>
<feature type="transmembrane region" description="Helical" evidence="1">
    <location>
        <begin position="131"/>
        <end position="154"/>
    </location>
</feature>
<evidence type="ECO:0008006" key="4">
    <source>
        <dbReference type="Google" id="ProtNLM"/>
    </source>
</evidence>
<feature type="transmembrane region" description="Helical" evidence="1">
    <location>
        <begin position="19"/>
        <end position="39"/>
    </location>
</feature>
<keyword evidence="3" id="KW-1185">Reference proteome</keyword>
<evidence type="ECO:0000256" key="1">
    <source>
        <dbReference type="SAM" id="Phobius"/>
    </source>
</evidence>
<sequence length="302" mass="33059">MAASAAAASAEGGGNARRIFAFLGLLLSIAVVLAAAFAYRDLKWQTVEAMVPRTWYFWAAFVFYYMQGPVLEWVIFRRLWHIPLISGVLALTRKLVSNELVLGYLGEAQFYAWTRARANLTSAPFGAIKDVAILSALTGNAATLIMLAFAWPIVASGSLGMPMRDVFLSLSVVLATSCLILVLRKKLFSLDRRELWFITLIHVVRTILFIVLSATLWHFVLPEVGLGLWMVLATLRMLVSRLPLIPNKDIVFAGIAVFLLGHDLEIAALMTMMAVITLGAHVVAGVISGLAGLVDTQRSALR</sequence>
<dbReference type="Proteomes" id="UP000551327">
    <property type="component" value="Unassembled WGS sequence"/>
</dbReference>
<evidence type="ECO:0000313" key="2">
    <source>
        <dbReference type="EMBL" id="MBC2669507.1"/>
    </source>
</evidence>
<organism evidence="2 3">
    <name type="scientific">Novosphingobium piscinae</name>
    <dbReference type="NCBI Taxonomy" id="1507448"/>
    <lineage>
        <taxon>Bacteria</taxon>
        <taxon>Pseudomonadati</taxon>
        <taxon>Pseudomonadota</taxon>
        <taxon>Alphaproteobacteria</taxon>
        <taxon>Sphingomonadales</taxon>
        <taxon>Sphingomonadaceae</taxon>
        <taxon>Novosphingobium</taxon>
    </lineage>
</organism>
<dbReference type="EMBL" id="JACLAX010000008">
    <property type="protein sequence ID" value="MBC2669507.1"/>
    <property type="molecule type" value="Genomic_DNA"/>
</dbReference>
<reference evidence="2 3" key="1">
    <citation type="submission" date="2020-08" db="EMBL/GenBank/DDBJ databases">
        <title>The genome sequence of type strain Novosphingobium piscinae KCTC 42194.</title>
        <authorList>
            <person name="Liu Y."/>
        </authorList>
    </citation>
    <scope>NUCLEOTIDE SEQUENCE [LARGE SCALE GENOMIC DNA]</scope>
    <source>
        <strain evidence="2 3">KCTC 42194</strain>
    </source>
</reference>
<keyword evidence="1" id="KW-0812">Transmembrane</keyword>
<dbReference type="AlphaFoldDB" id="A0A7X1KQ77"/>